<evidence type="ECO:0000256" key="1">
    <source>
        <dbReference type="SAM" id="Coils"/>
    </source>
</evidence>
<dbReference type="Proteomes" id="UP000703661">
    <property type="component" value="Unassembled WGS sequence"/>
</dbReference>
<dbReference type="EMBL" id="JAAAID010001722">
    <property type="protein sequence ID" value="KAG0008998.1"/>
    <property type="molecule type" value="Genomic_DNA"/>
</dbReference>
<reference evidence="2" key="1">
    <citation type="journal article" date="2020" name="Fungal Divers.">
        <title>Resolving the Mortierellaceae phylogeny through synthesis of multi-gene phylogenetics and phylogenomics.</title>
        <authorList>
            <person name="Vandepol N."/>
            <person name="Liber J."/>
            <person name="Desiro A."/>
            <person name="Na H."/>
            <person name="Kennedy M."/>
            <person name="Barry K."/>
            <person name="Grigoriev I.V."/>
            <person name="Miller A.N."/>
            <person name="O'Donnell K."/>
            <person name="Stajich J.E."/>
            <person name="Bonito G."/>
        </authorList>
    </citation>
    <scope>NUCLEOTIDE SEQUENCE</scope>
    <source>
        <strain evidence="2">NRRL 2769</strain>
    </source>
</reference>
<comment type="caution">
    <text evidence="2">The sequence shown here is derived from an EMBL/GenBank/DDBJ whole genome shotgun (WGS) entry which is preliminary data.</text>
</comment>
<accession>A0A9P6SWV1</accession>
<evidence type="ECO:0000313" key="2">
    <source>
        <dbReference type="EMBL" id="KAG0008998.1"/>
    </source>
</evidence>
<protein>
    <submittedName>
        <fullName evidence="2">Uncharacterized protein</fullName>
    </submittedName>
</protein>
<name>A0A9P6SWV1_9FUNG</name>
<organism evidence="2 3">
    <name type="scientific">Entomortierella chlamydospora</name>
    <dbReference type="NCBI Taxonomy" id="101097"/>
    <lineage>
        <taxon>Eukaryota</taxon>
        <taxon>Fungi</taxon>
        <taxon>Fungi incertae sedis</taxon>
        <taxon>Mucoromycota</taxon>
        <taxon>Mortierellomycotina</taxon>
        <taxon>Mortierellomycetes</taxon>
        <taxon>Mortierellales</taxon>
        <taxon>Mortierellaceae</taxon>
        <taxon>Entomortierella</taxon>
    </lineage>
</organism>
<evidence type="ECO:0000313" key="3">
    <source>
        <dbReference type="Proteomes" id="UP000703661"/>
    </source>
</evidence>
<dbReference type="AlphaFoldDB" id="A0A9P6SWV1"/>
<keyword evidence="1" id="KW-0175">Coiled coil</keyword>
<proteinExistence type="predicted"/>
<feature type="coiled-coil region" evidence="1">
    <location>
        <begin position="66"/>
        <end position="93"/>
    </location>
</feature>
<keyword evidence="3" id="KW-1185">Reference proteome</keyword>
<dbReference type="OrthoDB" id="2404853at2759"/>
<sequence length="255" mass="28133">MNNSINVGSETHADAMNASHLMDSIVSSPAWNQSIFSDSIQLFPSDLFSEARLSGGPEQRKNDYFRRTLSETSAELQESLKKIRLEIVDATARDPSLGLKLSPSSSSLRLDPTRIQLFDRASLQLIQSMEAFEDAYNWQISSQIAEYYSRRHSGDAAGVGEQDTIPGLGLAARDLNTAQETMLNIIKNVCDLHESVSCITDPSSETQKSIEQAKKDLLRSCSEDSGVQATLDRLSTMSATLERARQRIIAGNMNK</sequence>
<gene>
    <name evidence="2" type="ORF">BGZ80_002843</name>
</gene>